<feature type="compositionally biased region" description="Polar residues" evidence="1">
    <location>
        <begin position="32"/>
        <end position="50"/>
    </location>
</feature>
<dbReference type="AlphaFoldDB" id="A0AAN7B7G0"/>
<feature type="compositionally biased region" description="Basic and acidic residues" evidence="1">
    <location>
        <begin position="160"/>
        <end position="175"/>
    </location>
</feature>
<evidence type="ECO:0000313" key="2">
    <source>
        <dbReference type="EMBL" id="KAK4212887.1"/>
    </source>
</evidence>
<feature type="compositionally biased region" description="Basic residues" evidence="1">
    <location>
        <begin position="136"/>
        <end position="147"/>
    </location>
</feature>
<evidence type="ECO:0000313" key="3">
    <source>
        <dbReference type="Proteomes" id="UP001301769"/>
    </source>
</evidence>
<proteinExistence type="predicted"/>
<feature type="compositionally biased region" description="Gly residues" evidence="1">
    <location>
        <begin position="177"/>
        <end position="191"/>
    </location>
</feature>
<accession>A0AAN7B7G0</accession>
<sequence>MSAPGPESIPTSADKRSQRPLKKRKMPANPNDPASLQATTVSSLFANPTQEIKLPPPVDSLSSSGKKLPPPPEIVTNVQGSSAGAGSGEFHVYKAARRREYERLRLMDEEVAREKAREEFERNKREKEAKDEEKTRKNREKREKKKKNAEEAAKRRKMLKEKEEKKQQSNGDEKPAGGSGTGENRGGGGGADSSSTAFADAKHDGSGQEDAGVENGMIVDDNNNEATAITKTAGEEHRSRTPVGPAPNTRATTADPVVNGPGLLIIEDDDD</sequence>
<dbReference type="Pfam" id="PF06658">
    <property type="entry name" value="DUF1168"/>
    <property type="match status" value="1"/>
</dbReference>
<dbReference type="PANTHER" id="PTHR13507:SF0">
    <property type="entry name" value="PRKR-INTERACTING PROTEIN 1"/>
    <property type="match status" value="1"/>
</dbReference>
<name>A0AAN7B7G0_9PEZI</name>
<evidence type="ECO:0000256" key="1">
    <source>
        <dbReference type="SAM" id="MobiDB-lite"/>
    </source>
</evidence>
<dbReference type="InterPro" id="IPR009548">
    <property type="entry name" value="Prkrip1"/>
</dbReference>
<gene>
    <name evidence="2" type="ORF">QBC37DRAFT_345237</name>
</gene>
<reference evidence="2" key="1">
    <citation type="journal article" date="2023" name="Mol. Phylogenet. Evol.">
        <title>Genome-scale phylogeny and comparative genomics of the fungal order Sordariales.</title>
        <authorList>
            <person name="Hensen N."/>
            <person name="Bonometti L."/>
            <person name="Westerberg I."/>
            <person name="Brannstrom I.O."/>
            <person name="Guillou S."/>
            <person name="Cros-Aarteil S."/>
            <person name="Calhoun S."/>
            <person name="Haridas S."/>
            <person name="Kuo A."/>
            <person name="Mondo S."/>
            <person name="Pangilinan J."/>
            <person name="Riley R."/>
            <person name="LaButti K."/>
            <person name="Andreopoulos B."/>
            <person name="Lipzen A."/>
            <person name="Chen C."/>
            <person name="Yan M."/>
            <person name="Daum C."/>
            <person name="Ng V."/>
            <person name="Clum A."/>
            <person name="Steindorff A."/>
            <person name="Ohm R.A."/>
            <person name="Martin F."/>
            <person name="Silar P."/>
            <person name="Natvig D.O."/>
            <person name="Lalanne C."/>
            <person name="Gautier V."/>
            <person name="Ament-Velasquez S.L."/>
            <person name="Kruys A."/>
            <person name="Hutchinson M.I."/>
            <person name="Powell A.J."/>
            <person name="Barry K."/>
            <person name="Miller A.N."/>
            <person name="Grigoriev I.V."/>
            <person name="Debuchy R."/>
            <person name="Gladieux P."/>
            <person name="Hiltunen Thoren M."/>
            <person name="Johannesson H."/>
        </authorList>
    </citation>
    <scope>NUCLEOTIDE SEQUENCE</scope>
    <source>
        <strain evidence="2">PSN293</strain>
    </source>
</reference>
<feature type="compositionally biased region" description="Basic and acidic residues" evidence="1">
    <location>
        <begin position="101"/>
        <end position="135"/>
    </location>
</feature>
<reference evidence="2" key="2">
    <citation type="submission" date="2023-05" db="EMBL/GenBank/DDBJ databases">
        <authorList>
            <consortium name="Lawrence Berkeley National Laboratory"/>
            <person name="Steindorff A."/>
            <person name="Hensen N."/>
            <person name="Bonometti L."/>
            <person name="Westerberg I."/>
            <person name="Brannstrom I.O."/>
            <person name="Guillou S."/>
            <person name="Cros-Aarteil S."/>
            <person name="Calhoun S."/>
            <person name="Haridas S."/>
            <person name="Kuo A."/>
            <person name="Mondo S."/>
            <person name="Pangilinan J."/>
            <person name="Riley R."/>
            <person name="Labutti K."/>
            <person name="Andreopoulos B."/>
            <person name="Lipzen A."/>
            <person name="Chen C."/>
            <person name="Yanf M."/>
            <person name="Daum C."/>
            <person name="Ng V."/>
            <person name="Clum A."/>
            <person name="Ohm R."/>
            <person name="Martin F."/>
            <person name="Silar P."/>
            <person name="Natvig D."/>
            <person name="Lalanne C."/>
            <person name="Gautier V."/>
            <person name="Ament-Velasquez S.L."/>
            <person name="Kruys A."/>
            <person name="Hutchinson M.I."/>
            <person name="Powell A.J."/>
            <person name="Barry K."/>
            <person name="Miller A.N."/>
            <person name="Grigoriev I.V."/>
            <person name="Debuchy R."/>
            <person name="Gladieux P."/>
            <person name="Thoren M.H."/>
            <person name="Johannesson H."/>
        </authorList>
    </citation>
    <scope>NUCLEOTIDE SEQUENCE</scope>
    <source>
        <strain evidence="2">PSN293</strain>
    </source>
</reference>
<dbReference type="Proteomes" id="UP001301769">
    <property type="component" value="Unassembled WGS sequence"/>
</dbReference>
<feature type="region of interest" description="Disordered" evidence="1">
    <location>
        <begin position="101"/>
        <end position="271"/>
    </location>
</feature>
<dbReference type="GO" id="GO:0004860">
    <property type="term" value="F:protein kinase inhibitor activity"/>
    <property type="evidence" value="ECO:0007669"/>
    <property type="project" value="TreeGrafter"/>
</dbReference>
<dbReference type="GO" id="GO:0019901">
    <property type="term" value="F:protein kinase binding"/>
    <property type="evidence" value="ECO:0007669"/>
    <property type="project" value="TreeGrafter"/>
</dbReference>
<feature type="region of interest" description="Disordered" evidence="1">
    <location>
        <begin position="1"/>
        <end position="89"/>
    </location>
</feature>
<dbReference type="EMBL" id="MU858119">
    <property type="protein sequence ID" value="KAK4212887.1"/>
    <property type="molecule type" value="Genomic_DNA"/>
</dbReference>
<dbReference type="PANTHER" id="PTHR13507">
    <property type="entry name" value="PRKR-INTERACTING PROTEIN 1"/>
    <property type="match status" value="1"/>
</dbReference>
<dbReference type="GO" id="GO:0003725">
    <property type="term" value="F:double-stranded RNA binding"/>
    <property type="evidence" value="ECO:0007669"/>
    <property type="project" value="InterPro"/>
</dbReference>
<organism evidence="2 3">
    <name type="scientific">Rhypophila decipiens</name>
    <dbReference type="NCBI Taxonomy" id="261697"/>
    <lineage>
        <taxon>Eukaryota</taxon>
        <taxon>Fungi</taxon>
        <taxon>Dikarya</taxon>
        <taxon>Ascomycota</taxon>
        <taxon>Pezizomycotina</taxon>
        <taxon>Sordariomycetes</taxon>
        <taxon>Sordariomycetidae</taxon>
        <taxon>Sordariales</taxon>
        <taxon>Naviculisporaceae</taxon>
        <taxon>Rhypophila</taxon>
    </lineage>
</organism>
<keyword evidence="3" id="KW-1185">Reference proteome</keyword>
<dbReference type="GO" id="GO:0005730">
    <property type="term" value="C:nucleolus"/>
    <property type="evidence" value="ECO:0007669"/>
    <property type="project" value="TreeGrafter"/>
</dbReference>
<protein>
    <submittedName>
        <fullName evidence="2">DUF1168-domain-containing protein</fullName>
    </submittedName>
</protein>
<comment type="caution">
    <text evidence="2">The sequence shown here is derived from an EMBL/GenBank/DDBJ whole genome shotgun (WGS) entry which is preliminary data.</text>
</comment>